<reference evidence="2" key="1">
    <citation type="submission" date="2018-04" db="EMBL/GenBank/DDBJ databases">
        <title>Transcriptome assembly of Sipha flava.</title>
        <authorList>
            <person name="Scully E.D."/>
            <person name="Geib S.M."/>
            <person name="Palmer N.A."/>
            <person name="Koch K."/>
            <person name="Bradshaw J."/>
            <person name="Heng-Moss T."/>
            <person name="Sarath G."/>
        </authorList>
    </citation>
    <scope>NUCLEOTIDE SEQUENCE</scope>
</reference>
<evidence type="ECO:0000313" key="2">
    <source>
        <dbReference type="EMBL" id="MBY73094.1"/>
    </source>
</evidence>
<protein>
    <submittedName>
        <fullName evidence="2">Uncharacterized protein</fullName>
    </submittedName>
</protein>
<organism evidence="2">
    <name type="scientific">Sipha flava</name>
    <name type="common">yellow sugarcane aphid</name>
    <dbReference type="NCBI Taxonomy" id="143950"/>
    <lineage>
        <taxon>Eukaryota</taxon>
        <taxon>Metazoa</taxon>
        <taxon>Ecdysozoa</taxon>
        <taxon>Arthropoda</taxon>
        <taxon>Hexapoda</taxon>
        <taxon>Insecta</taxon>
        <taxon>Pterygota</taxon>
        <taxon>Neoptera</taxon>
        <taxon>Paraneoptera</taxon>
        <taxon>Hemiptera</taxon>
        <taxon>Sternorrhyncha</taxon>
        <taxon>Aphidomorpha</taxon>
        <taxon>Aphidoidea</taxon>
        <taxon>Aphididae</taxon>
        <taxon>Sipha</taxon>
    </lineage>
</organism>
<dbReference type="AlphaFoldDB" id="A0A2S2Q5V6"/>
<gene>
    <name evidence="2" type="ORF">g.74053</name>
</gene>
<proteinExistence type="predicted"/>
<feature type="compositionally biased region" description="Basic and acidic residues" evidence="1">
    <location>
        <begin position="36"/>
        <end position="45"/>
    </location>
</feature>
<sequence length="115" mass="12669">MGRKSIEPHGGFSGEKMKSIKNKIKRSPGTQCCSNVRDRTEKGTGDHRWCALVRAPSAVRGTIAPRTTRFDCTERSANGLNRWSAVRIAQRTGFHVQVGDGQLEVTGGPYQGKRK</sequence>
<dbReference type="EMBL" id="GGMS01003891">
    <property type="protein sequence ID" value="MBY73094.1"/>
    <property type="molecule type" value="Transcribed_RNA"/>
</dbReference>
<feature type="region of interest" description="Disordered" evidence="1">
    <location>
        <begin position="1"/>
        <end position="45"/>
    </location>
</feature>
<evidence type="ECO:0000256" key="1">
    <source>
        <dbReference type="SAM" id="MobiDB-lite"/>
    </source>
</evidence>
<accession>A0A2S2Q5V6</accession>
<name>A0A2S2Q5V6_9HEMI</name>